<dbReference type="Proteomes" id="UP000321393">
    <property type="component" value="Unassembled WGS sequence"/>
</dbReference>
<dbReference type="EMBL" id="SSTE01012020">
    <property type="protein sequence ID" value="KAA0049853.1"/>
    <property type="molecule type" value="Genomic_DNA"/>
</dbReference>
<protein>
    <submittedName>
        <fullName evidence="3">APO protein 3</fullName>
    </submittedName>
</protein>
<dbReference type="Pfam" id="PF05634">
    <property type="entry name" value="APO_RNA-bind"/>
    <property type="match status" value="1"/>
</dbReference>
<evidence type="ECO:0000313" key="3">
    <source>
        <dbReference type="EMBL" id="KAA0049853.1"/>
    </source>
</evidence>
<dbReference type="AlphaFoldDB" id="A0A5A7U1U8"/>
<accession>A0A5A7U1U8</accession>
<evidence type="ECO:0000313" key="5">
    <source>
        <dbReference type="Proteomes" id="UP000321393"/>
    </source>
</evidence>
<evidence type="ECO:0000313" key="6">
    <source>
        <dbReference type="Proteomes" id="UP000321947"/>
    </source>
</evidence>
<dbReference type="GO" id="GO:0003723">
    <property type="term" value="F:RNA binding"/>
    <property type="evidence" value="ECO:0007669"/>
    <property type="project" value="InterPro"/>
</dbReference>
<comment type="caution">
    <text evidence="3">The sequence shown here is derived from an EMBL/GenBank/DDBJ whole genome shotgun (WGS) entry which is preliminary data.</text>
</comment>
<reference evidence="5 6" key="1">
    <citation type="submission" date="2019-08" db="EMBL/GenBank/DDBJ databases">
        <title>Draft genome sequences of two oriental melons (Cucumis melo L. var makuwa).</title>
        <authorList>
            <person name="Kwon S.-Y."/>
        </authorList>
    </citation>
    <scope>NUCLEOTIDE SEQUENCE [LARGE SCALE GENOMIC DNA]</scope>
    <source>
        <strain evidence="6">cv. Chang Bougi</strain>
        <strain evidence="5">cv. SW 3</strain>
        <tissue evidence="3">Leaf</tissue>
    </source>
</reference>
<dbReference type="OrthoDB" id="1625948at2759"/>
<proteinExistence type="predicted"/>
<dbReference type="InterPro" id="IPR023342">
    <property type="entry name" value="APO_dom"/>
</dbReference>
<name>A0A5A7U1U8_CUCMM</name>
<dbReference type="EMBL" id="SSTD01012495">
    <property type="protein sequence ID" value="TYK08667.1"/>
    <property type="molecule type" value="Genomic_DNA"/>
</dbReference>
<evidence type="ECO:0000259" key="2">
    <source>
        <dbReference type="Pfam" id="PF05634"/>
    </source>
</evidence>
<dbReference type="Proteomes" id="UP000321947">
    <property type="component" value="Unassembled WGS sequence"/>
</dbReference>
<organism evidence="3 5">
    <name type="scientific">Cucumis melo var. makuwa</name>
    <name type="common">Oriental melon</name>
    <dbReference type="NCBI Taxonomy" id="1194695"/>
    <lineage>
        <taxon>Eukaryota</taxon>
        <taxon>Viridiplantae</taxon>
        <taxon>Streptophyta</taxon>
        <taxon>Embryophyta</taxon>
        <taxon>Tracheophyta</taxon>
        <taxon>Spermatophyta</taxon>
        <taxon>Magnoliopsida</taxon>
        <taxon>eudicotyledons</taxon>
        <taxon>Gunneridae</taxon>
        <taxon>Pentapetalae</taxon>
        <taxon>rosids</taxon>
        <taxon>fabids</taxon>
        <taxon>Cucurbitales</taxon>
        <taxon>Cucurbitaceae</taxon>
        <taxon>Benincaseae</taxon>
        <taxon>Cucumis</taxon>
    </lineage>
</organism>
<dbReference type="STRING" id="1194695.A0A5A7U1U8"/>
<feature type="compositionally biased region" description="Basic and acidic residues" evidence="1">
    <location>
        <begin position="49"/>
        <end position="58"/>
    </location>
</feature>
<feature type="domain" description="APO" evidence="2">
    <location>
        <begin position="41"/>
        <end position="133"/>
    </location>
</feature>
<evidence type="ECO:0000313" key="4">
    <source>
        <dbReference type="EMBL" id="TYK08667.1"/>
    </source>
</evidence>
<gene>
    <name evidence="4" type="ORF">E5676_scaffold118G00100</name>
    <name evidence="3" type="ORF">E6C27_scaffold1591G00570</name>
</gene>
<feature type="region of interest" description="Disordered" evidence="1">
    <location>
        <begin position="36"/>
        <end position="60"/>
    </location>
</feature>
<sequence>MRQTFQIRHLSLKSRRIPLNLFGLSPFHTRNAEKLGYDDAPDPSYVDLPKPRVSESSRKPYPTPMKVLIQRAKEERLARKAQPCTMVEHPPDNGLLVPDLVHVAHSVYLAWKTLLFGISRLLDAVPIQRCRLGNGSNFGMVLVGNFFENLFPLAACFSAVSIGQNDDSRIWSLEPSSIFSIKSLTTHLVSSLPRDKEEYARAFGIFKAKTDKYFDMDYVE</sequence>
<evidence type="ECO:0000256" key="1">
    <source>
        <dbReference type="SAM" id="MobiDB-lite"/>
    </source>
</evidence>